<proteinExistence type="predicted"/>
<evidence type="ECO:0008006" key="3">
    <source>
        <dbReference type="Google" id="ProtNLM"/>
    </source>
</evidence>
<evidence type="ECO:0000313" key="1">
    <source>
        <dbReference type="EMBL" id="KAK9997820.1"/>
    </source>
</evidence>
<dbReference type="Proteomes" id="UP001459277">
    <property type="component" value="Unassembled WGS sequence"/>
</dbReference>
<protein>
    <recommendedName>
        <fullName evidence="3">Reverse transcriptase</fullName>
    </recommendedName>
</protein>
<keyword evidence="2" id="KW-1185">Reference proteome</keyword>
<dbReference type="AlphaFoldDB" id="A0AAW2CHY7"/>
<organism evidence="1 2">
    <name type="scientific">Lithocarpus litseifolius</name>
    <dbReference type="NCBI Taxonomy" id="425828"/>
    <lineage>
        <taxon>Eukaryota</taxon>
        <taxon>Viridiplantae</taxon>
        <taxon>Streptophyta</taxon>
        <taxon>Embryophyta</taxon>
        <taxon>Tracheophyta</taxon>
        <taxon>Spermatophyta</taxon>
        <taxon>Magnoliopsida</taxon>
        <taxon>eudicotyledons</taxon>
        <taxon>Gunneridae</taxon>
        <taxon>Pentapetalae</taxon>
        <taxon>rosids</taxon>
        <taxon>fabids</taxon>
        <taxon>Fagales</taxon>
        <taxon>Fagaceae</taxon>
        <taxon>Lithocarpus</taxon>
    </lineage>
</organism>
<evidence type="ECO:0000313" key="2">
    <source>
        <dbReference type="Proteomes" id="UP001459277"/>
    </source>
</evidence>
<accession>A0AAW2CHY7</accession>
<sequence length="212" mass="24630">MFQLFEKIKNCQMALVVWGRKLGNSKTKIEEKHKQLEALTSMNTADNIELIQKVRDEIQSLLFQDELFWRQRSRSIWLSAGDKNTKYFHQKASQRRRKNQIHGFLDENGQWCTSESETARVAEAYFQNLFTSKNLESVLDSVDNVVTPDMNHTLLQPYTPEEVKRALFQMHPSKSPGPNGMSPFFFQKFWHIVGKDVTTAILSVLQSGHFFA</sequence>
<reference evidence="1 2" key="1">
    <citation type="submission" date="2024-01" db="EMBL/GenBank/DDBJ databases">
        <title>A telomere-to-telomere, gap-free genome of sweet tea (Lithocarpus litseifolius).</title>
        <authorList>
            <person name="Zhou J."/>
        </authorList>
    </citation>
    <scope>NUCLEOTIDE SEQUENCE [LARGE SCALE GENOMIC DNA]</scope>
    <source>
        <strain evidence="1">Zhou-2022a</strain>
        <tissue evidence="1">Leaf</tissue>
    </source>
</reference>
<gene>
    <name evidence="1" type="ORF">SO802_017423</name>
</gene>
<dbReference type="EMBL" id="JAZDWU010000006">
    <property type="protein sequence ID" value="KAK9997820.1"/>
    <property type="molecule type" value="Genomic_DNA"/>
</dbReference>
<comment type="caution">
    <text evidence="1">The sequence shown here is derived from an EMBL/GenBank/DDBJ whole genome shotgun (WGS) entry which is preliminary data.</text>
</comment>
<name>A0AAW2CHY7_9ROSI</name>